<evidence type="ECO:0000313" key="1">
    <source>
        <dbReference type="EMBL" id="KAF7386485.1"/>
    </source>
</evidence>
<reference evidence="1" key="1">
    <citation type="journal article" date="2020" name="G3 (Bethesda)">
        <title>High-Quality Assemblies for Three Invasive Social Wasps from the &lt;i&gt;Vespula&lt;/i&gt; Genus.</title>
        <authorList>
            <person name="Harrop T.W.R."/>
            <person name="Guhlin J."/>
            <person name="McLaughlin G.M."/>
            <person name="Permina E."/>
            <person name="Stockwell P."/>
            <person name="Gilligan J."/>
            <person name="Le Lec M.F."/>
            <person name="Gruber M.A.M."/>
            <person name="Quinn O."/>
            <person name="Lovegrove M."/>
            <person name="Duncan E.J."/>
            <person name="Remnant E.J."/>
            <person name="Van Eeckhoven J."/>
            <person name="Graham B."/>
            <person name="Knapp R.A."/>
            <person name="Langford K.W."/>
            <person name="Kronenberg Z."/>
            <person name="Press M.O."/>
            <person name="Eacker S.M."/>
            <person name="Wilson-Rankin E.E."/>
            <person name="Purcell J."/>
            <person name="Lester P.J."/>
            <person name="Dearden P.K."/>
        </authorList>
    </citation>
    <scope>NUCLEOTIDE SEQUENCE</scope>
    <source>
        <strain evidence="1">Linc-1</strain>
    </source>
</reference>
<dbReference type="EMBL" id="JACSDZ010000015">
    <property type="protein sequence ID" value="KAF7386485.1"/>
    <property type="molecule type" value="Genomic_DNA"/>
</dbReference>
<dbReference type="Proteomes" id="UP000617340">
    <property type="component" value="Unassembled WGS sequence"/>
</dbReference>
<sequence length="136" mass="15467">MKLSYEAIPVNDNVGLTGFEKGCTYSKGYRLVVYPIPLCLVGDEKDLLRLLIEAILVGVARGRFKCFQHGSYDVSHAYCVAKEIKIDGENEIGDDIIYVSTIEMARDKRNAIMSTRIRVARERRFYIELISNRDKG</sequence>
<accession>A0A834JED9</accession>
<evidence type="ECO:0000313" key="2">
    <source>
        <dbReference type="Proteomes" id="UP000617340"/>
    </source>
</evidence>
<dbReference type="AlphaFoldDB" id="A0A834JED9"/>
<comment type="caution">
    <text evidence="1">The sequence shown here is derived from an EMBL/GenBank/DDBJ whole genome shotgun (WGS) entry which is preliminary data.</text>
</comment>
<gene>
    <name evidence="1" type="ORF">HZH68_013617</name>
</gene>
<organism evidence="1 2">
    <name type="scientific">Vespula germanica</name>
    <name type="common">German yellow jacket</name>
    <name type="synonym">Paravespula germanica</name>
    <dbReference type="NCBI Taxonomy" id="30212"/>
    <lineage>
        <taxon>Eukaryota</taxon>
        <taxon>Metazoa</taxon>
        <taxon>Ecdysozoa</taxon>
        <taxon>Arthropoda</taxon>
        <taxon>Hexapoda</taxon>
        <taxon>Insecta</taxon>
        <taxon>Pterygota</taxon>
        <taxon>Neoptera</taxon>
        <taxon>Endopterygota</taxon>
        <taxon>Hymenoptera</taxon>
        <taxon>Apocrita</taxon>
        <taxon>Aculeata</taxon>
        <taxon>Vespoidea</taxon>
        <taxon>Vespidae</taxon>
        <taxon>Vespinae</taxon>
        <taxon>Vespula</taxon>
    </lineage>
</organism>
<proteinExistence type="predicted"/>
<protein>
    <submittedName>
        <fullName evidence="1">Uncharacterized protein</fullName>
    </submittedName>
</protein>
<keyword evidence="2" id="KW-1185">Reference proteome</keyword>
<name>A0A834JED9_VESGE</name>